<comment type="caution">
    <text evidence="1">The sequence shown here is derived from an EMBL/GenBank/DDBJ whole genome shotgun (WGS) entry which is preliminary data.</text>
</comment>
<organism evidence="1 2">
    <name type="scientific">Scutellospora calospora</name>
    <dbReference type="NCBI Taxonomy" id="85575"/>
    <lineage>
        <taxon>Eukaryota</taxon>
        <taxon>Fungi</taxon>
        <taxon>Fungi incertae sedis</taxon>
        <taxon>Mucoromycota</taxon>
        <taxon>Glomeromycotina</taxon>
        <taxon>Glomeromycetes</taxon>
        <taxon>Diversisporales</taxon>
        <taxon>Gigasporaceae</taxon>
        <taxon>Scutellospora</taxon>
    </lineage>
</organism>
<dbReference type="Proteomes" id="UP000789860">
    <property type="component" value="Unassembled WGS sequence"/>
</dbReference>
<protein>
    <submittedName>
        <fullName evidence="1">3168_t:CDS:1</fullName>
    </submittedName>
</protein>
<name>A0ACA9K661_9GLOM</name>
<evidence type="ECO:0000313" key="1">
    <source>
        <dbReference type="EMBL" id="CAG8454175.1"/>
    </source>
</evidence>
<sequence>MWSFLRRFDDVSFVGLMIPPCRSGGASFIGYSSERHKDNRINIGAEMLKKSVDAGNLEAMIYYGKLQIKGGYTIKKNIDAVNIASRRSPNLSFTIDIEKSRPTTYYY</sequence>
<proteinExistence type="predicted"/>
<gene>
    <name evidence="1" type="ORF">SCALOS_LOCUS1326</name>
</gene>
<keyword evidence="2" id="KW-1185">Reference proteome</keyword>
<dbReference type="EMBL" id="CAJVPM010000890">
    <property type="protein sequence ID" value="CAG8454175.1"/>
    <property type="molecule type" value="Genomic_DNA"/>
</dbReference>
<evidence type="ECO:0000313" key="2">
    <source>
        <dbReference type="Proteomes" id="UP000789860"/>
    </source>
</evidence>
<accession>A0ACA9K661</accession>
<reference evidence="1" key="1">
    <citation type="submission" date="2021-06" db="EMBL/GenBank/DDBJ databases">
        <authorList>
            <person name="Kallberg Y."/>
            <person name="Tangrot J."/>
            <person name="Rosling A."/>
        </authorList>
    </citation>
    <scope>NUCLEOTIDE SEQUENCE</scope>
    <source>
        <strain evidence="1">AU212A</strain>
    </source>
</reference>